<reference evidence="23" key="1">
    <citation type="submission" date="2016-10" db="EMBL/GenBank/DDBJ databases">
        <title>Sequence of Gallionella enrichment culture.</title>
        <authorList>
            <person name="Poehlein A."/>
            <person name="Muehling M."/>
            <person name="Daniel R."/>
        </authorList>
    </citation>
    <scope>NUCLEOTIDE SEQUENCE</scope>
</reference>
<comment type="cofactor">
    <cofactor evidence="1">
        <name>heme c</name>
        <dbReference type="ChEBI" id="CHEBI:61717"/>
    </cofactor>
</comment>
<dbReference type="GO" id="GO:0020037">
    <property type="term" value="F:heme binding"/>
    <property type="evidence" value="ECO:0007669"/>
    <property type="project" value="InterPro"/>
</dbReference>
<dbReference type="InterPro" id="IPR004678">
    <property type="entry name" value="Cyt_c_oxidase_cbb3_su3"/>
</dbReference>
<dbReference type="GO" id="GO:0006119">
    <property type="term" value="P:oxidative phosphorylation"/>
    <property type="evidence" value="ECO:0007669"/>
    <property type="project" value="UniProtKB-UniPathway"/>
</dbReference>
<evidence type="ECO:0000256" key="13">
    <source>
        <dbReference type="ARBA" id="ARBA00022781"/>
    </source>
</evidence>
<keyword evidence="13" id="KW-0375">Hydrogen ion transport</keyword>
<keyword evidence="12" id="KW-0677">Repeat</keyword>
<keyword evidence="6" id="KW-1003">Cell membrane</keyword>
<comment type="similarity">
    <text evidence="4">Belongs to the CcoP / FixP family.</text>
</comment>
<evidence type="ECO:0000256" key="4">
    <source>
        <dbReference type="ARBA" id="ARBA00006113"/>
    </source>
</evidence>
<evidence type="ECO:0000256" key="15">
    <source>
        <dbReference type="ARBA" id="ARBA00022989"/>
    </source>
</evidence>
<name>A0A1J5PW07_9ZZZZ</name>
<dbReference type="PANTHER" id="PTHR33751:SF1">
    <property type="entry name" value="CBB3-TYPE CYTOCHROME C OXIDASE SUBUNIT FIXP"/>
    <property type="match status" value="1"/>
</dbReference>
<evidence type="ECO:0000256" key="17">
    <source>
        <dbReference type="ARBA" id="ARBA00023004"/>
    </source>
</evidence>
<evidence type="ECO:0000256" key="2">
    <source>
        <dbReference type="ARBA" id="ARBA00004533"/>
    </source>
</evidence>
<dbReference type="Gene3D" id="6.10.280.130">
    <property type="match status" value="1"/>
</dbReference>
<dbReference type="InterPro" id="IPR038414">
    <property type="entry name" value="CcoP_N_sf"/>
</dbReference>
<evidence type="ECO:0000256" key="19">
    <source>
        <dbReference type="ARBA" id="ARBA00023136"/>
    </source>
</evidence>
<evidence type="ECO:0000256" key="16">
    <source>
        <dbReference type="ARBA" id="ARBA00023002"/>
    </source>
</evidence>
<evidence type="ECO:0000256" key="9">
    <source>
        <dbReference type="ARBA" id="ARBA00022660"/>
    </source>
</evidence>
<dbReference type="GO" id="GO:1902600">
    <property type="term" value="P:proton transmembrane transport"/>
    <property type="evidence" value="ECO:0007669"/>
    <property type="project" value="UniProtKB-KW"/>
</dbReference>
<keyword evidence="15 21" id="KW-1133">Transmembrane helix</keyword>
<keyword evidence="10 21" id="KW-0812">Transmembrane</keyword>
<keyword evidence="19 21" id="KW-0472">Membrane</keyword>
<keyword evidence="16" id="KW-0560">Oxidoreductase</keyword>
<feature type="transmembrane region" description="Helical" evidence="21">
    <location>
        <begin position="12"/>
        <end position="30"/>
    </location>
</feature>
<evidence type="ECO:0000256" key="6">
    <source>
        <dbReference type="ARBA" id="ARBA00022475"/>
    </source>
</evidence>
<evidence type="ECO:0000259" key="22">
    <source>
        <dbReference type="PROSITE" id="PS51007"/>
    </source>
</evidence>
<dbReference type="UniPathway" id="UPA00705"/>
<dbReference type="PIRSF" id="PIRSF000006">
    <property type="entry name" value="Cbb3-Cox_fixP"/>
    <property type="match status" value="1"/>
</dbReference>
<dbReference type="AlphaFoldDB" id="A0A1J5PW07"/>
<sequence length="307" mass="33349">MSDFVSGFWSPYITVMVLTGVIGCGVFLWLQSRARHVAGQTMGHVWDETLEEYNNPLPNWWRWLFFLTIFFALAYLAMYPGLGSYRGQFGWSSQGQYNREMAAADATYGKIFDAYLKQDLKTVAADPKAREIGQRLFLNYCAQCHGSDAKGGKGFPNLTDKDWLWGGTPAKIEETILGGRNGIMPPFAALGPEPIKDLANYVRSLSGLPHDPARAAKGSQLFASSGCTACHGADAHGNQMLGAPNLSDKIWLFGSSEATIVETITQGRNLTMPAQKDFLGPAKVHLLAAFVYGSGGGVDAPPTPVTQ</sequence>
<keyword evidence="9" id="KW-0679">Respiratory chain</keyword>
<dbReference type="GO" id="GO:0009055">
    <property type="term" value="F:electron transfer activity"/>
    <property type="evidence" value="ECO:0007669"/>
    <property type="project" value="InterPro"/>
</dbReference>
<evidence type="ECO:0000256" key="7">
    <source>
        <dbReference type="ARBA" id="ARBA00022519"/>
    </source>
</evidence>
<keyword evidence="17" id="KW-0408">Iron</keyword>
<evidence type="ECO:0000256" key="12">
    <source>
        <dbReference type="ARBA" id="ARBA00022737"/>
    </source>
</evidence>
<dbReference type="NCBIfam" id="TIGR00782">
    <property type="entry name" value="ccoP"/>
    <property type="match status" value="1"/>
</dbReference>
<dbReference type="Pfam" id="PF14715">
    <property type="entry name" value="FixP_N"/>
    <property type="match status" value="1"/>
</dbReference>
<comment type="subcellular location">
    <subcellularLocation>
        <location evidence="2">Cell inner membrane</location>
    </subcellularLocation>
</comment>
<dbReference type="InterPro" id="IPR050597">
    <property type="entry name" value="Cytochrome_c_Oxidase_Subunit"/>
</dbReference>
<dbReference type="InterPro" id="IPR032858">
    <property type="entry name" value="CcoP_N"/>
</dbReference>
<dbReference type="Pfam" id="PF13442">
    <property type="entry name" value="Cytochrome_CBB3"/>
    <property type="match status" value="2"/>
</dbReference>
<proteinExistence type="inferred from homology"/>
<keyword evidence="8" id="KW-0349">Heme</keyword>
<dbReference type="EMBL" id="MLJW01002077">
    <property type="protein sequence ID" value="OIQ75718.1"/>
    <property type="molecule type" value="Genomic_DNA"/>
</dbReference>
<evidence type="ECO:0000256" key="18">
    <source>
        <dbReference type="ARBA" id="ARBA00023065"/>
    </source>
</evidence>
<feature type="domain" description="Cytochrome c" evidence="22">
    <location>
        <begin position="128"/>
        <end position="206"/>
    </location>
</feature>
<keyword evidence="18" id="KW-0406">Ion transport</keyword>
<dbReference type="PROSITE" id="PS51007">
    <property type="entry name" value="CYTC"/>
    <property type="match status" value="2"/>
</dbReference>
<evidence type="ECO:0000256" key="20">
    <source>
        <dbReference type="ARBA" id="ARBA00029635"/>
    </source>
</evidence>
<feature type="transmembrane region" description="Helical" evidence="21">
    <location>
        <begin position="60"/>
        <end position="79"/>
    </location>
</feature>
<organism evidence="23">
    <name type="scientific">mine drainage metagenome</name>
    <dbReference type="NCBI Taxonomy" id="410659"/>
    <lineage>
        <taxon>unclassified sequences</taxon>
        <taxon>metagenomes</taxon>
        <taxon>ecological metagenomes</taxon>
    </lineage>
</organism>
<evidence type="ECO:0000256" key="5">
    <source>
        <dbReference type="ARBA" id="ARBA00022448"/>
    </source>
</evidence>
<dbReference type="PANTHER" id="PTHR33751">
    <property type="entry name" value="CBB3-TYPE CYTOCHROME C OXIDASE SUBUNIT FIXP"/>
    <property type="match status" value="1"/>
</dbReference>
<keyword evidence="7" id="KW-0997">Cell inner membrane</keyword>
<keyword evidence="14" id="KW-0249">Electron transport</keyword>
<evidence type="ECO:0000256" key="10">
    <source>
        <dbReference type="ARBA" id="ARBA00022692"/>
    </source>
</evidence>
<evidence type="ECO:0000256" key="21">
    <source>
        <dbReference type="SAM" id="Phobius"/>
    </source>
</evidence>
<evidence type="ECO:0000256" key="1">
    <source>
        <dbReference type="ARBA" id="ARBA00001926"/>
    </source>
</evidence>
<dbReference type="InterPro" id="IPR009056">
    <property type="entry name" value="Cyt_c-like_dom"/>
</dbReference>
<comment type="pathway">
    <text evidence="3">Energy metabolism; oxidative phosphorylation.</text>
</comment>
<keyword evidence="11" id="KW-0479">Metal-binding</keyword>
<gene>
    <name evidence="23" type="primary">ccoP_7</name>
    <name evidence="23" type="ORF">GALL_426080</name>
</gene>
<comment type="caution">
    <text evidence="23">The sequence shown here is derived from an EMBL/GenBank/DDBJ whole genome shotgun (WGS) entry which is preliminary data.</text>
</comment>
<dbReference type="InterPro" id="IPR036909">
    <property type="entry name" value="Cyt_c-like_dom_sf"/>
</dbReference>
<dbReference type="SUPFAM" id="SSF46626">
    <property type="entry name" value="Cytochrome c"/>
    <property type="match status" value="2"/>
</dbReference>
<dbReference type="GO" id="GO:0016491">
    <property type="term" value="F:oxidoreductase activity"/>
    <property type="evidence" value="ECO:0007669"/>
    <property type="project" value="UniProtKB-KW"/>
</dbReference>
<dbReference type="GO" id="GO:0046872">
    <property type="term" value="F:metal ion binding"/>
    <property type="evidence" value="ECO:0007669"/>
    <property type="project" value="UniProtKB-KW"/>
</dbReference>
<evidence type="ECO:0000256" key="8">
    <source>
        <dbReference type="ARBA" id="ARBA00022617"/>
    </source>
</evidence>
<feature type="domain" description="Cytochrome c" evidence="22">
    <location>
        <begin position="213"/>
        <end position="295"/>
    </location>
</feature>
<evidence type="ECO:0000256" key="3">
    <source>
        <dbReference type="ARBA" id="ARBA00004673"/>
    </source>
</evidence>
<dbReference type="GO" id="GO:0005886">
    <property type="term" value="C:plasma membrane"/>
    <property type="evidence" value="ECO:0007669"/>
    <property type="project" value="UniProtKB-SubCell"/>
</dbReference>
<evidence type="ECO:0000313" key="23">
    <source>
        <dbReference type="EMBL" id="OIQ75718.1"/>
    </source>
</evidence>
<evidence type="ECO:0000256" key="11">
    <source>
        <dbReference type="ARBA" id="ARBA00022723"/>
    </source>
</evidence>
<protein>
    <recommendedName>
        <fullName evidence="20">Cytochrome c oxidase subunit III</fullName>
    </recommendedName>
</protein>
<keyword evidence="5" id="KW-0813">Transport</keyword>
<dbReference type="Gene3D" id="1.10.760.10">
    <property type="entry name" value="Cytochrome c-like domain"/>
    <property type="match status" value="2"/>
</dbReference>
<accession>A0A1J5PW07</accession>
<evidence type="ECO:0000256" key="14">
    <source>
        <dbReference type="ARBA" id="ARBA00022982"/>
    </source>
</evidence>